<sequence length="273" mass="30392">MNTYILIAVAIAELAGIIALGVLLIVSRRQLKGTRRELQRLRQDSPRRRRRPGVAPFAIRTVWHTADSLMKKGIGATCPLTSDVGYCRRIWGIGVSLSIYLRHGRYRCLVRTSPAALWPRVNGGVELELNSTGGYSRLPLAECAAVAFDLDCSPIRGFPSFRGQSNYPGLWWFSKTREHIGYESWVERDHLMALDADPAVIGVASQRSDCIGVMAGTTCQTTSYVCPTDPRGFSTCAAITEYRKLMLSYSIDRIRRAVRSDGPIGVSARQIRW</sequence>
<evidence type="ECO:0000256" key="1">
    <source>
        <dbReference type="SAM" id="Phobius"/>
    </source>
</evidence>
<evidence type="ECO:0000313" key="2">
    <source>
        <dbReference type="EMBL" id="PQM48323.1"/>
    </source>
</evidence>
<reference evidence="2 3" key="1">
    <citation type="journal article" date="2017" name="Int. J. Syst. Evol. Microbiol.">
        <title>Mycobacterium talmoniae sp. nov., a slowly growing mycobacterium isolated from human respiratory samples.</title>
        <authorList>
            <person name="Davidson R.M."/>
            <person name="DeGroote M.A."/>
            <person name="Marola J.L."/>
            <person name="Buss S."/>
            <person name="Jones V."/>
            <person name="McNeil M.R."/>
            <person name="Freifeld A.G."/>
            <person name="Elaine Epperson L."/>
            <person name="Hasan N.A."/>
            <person name="Jackson M."/>
            <person name="Iwen P.C."/>
            <person name="Salfinger M."/>
            <person name="Strong M."/>
        </authorList>
    </citation>
    <scope>NUCLEOTIDE SEQUENCE [LARGE SCALE GENOMIC DNA]</scope>
    <source>
        <strain evidence="2 3">ATCC BAA-2683</strain>
    </source>
</reference>
<name>A0A2S8BNW2_9MYCO</name>
<feature type="transmembrane region" description="Helical" evidence="1">
    <location>
        <begin position="6"/>
        <end position="26"/>
    </location>
</feature>
<protein>
    <submittedName>
        <fullName evidence="2">Uncharacterized protein</fullName>
    </submittedName>
</protein>
<gene>
    <name evidence="2" type="ORF">C1Y40_01465</name>
</gene>
<dbReference type="Proteomes" id="UP000238296">
    <property type="component" value="Unassembled WGS sequence"/>
</dbReference>
<keyword evidence="1" id="KW-0472">Membrane</keyword>
<keyword evidence="1" id="KW-0812">Transmembrane</keyword>
<keyword evidence="1" id="KW-1133">Transmembrane helix</keyword>
<proteinExistence type="predicted"/>
<accession>A0A2S8BNW2</accession>
<organism evidence="2 3">
    <name type="scientific">Mycobacterium talmoniae</name>
    <dbReference type="NCBI Taxonomy" id="1858794"/>
    <lineage>
        <taxon>Bacteria</taxon>
        <taxon>Bacillati</taxon>
        <taxon>Actinomycetota</taxon>
        <taxon>Actinomycetes</taxon>
        <taxon>Mycobacteriales</taxon>
        <taxon>Mycobacteriaceae</taxon>
        <taxon>Mycobacterium</taxon>
    </lineage>
</organism>
<dbReference type="EMBL" id="PPEA01000212">
    <property type="protein sequence ID" value="PQM48323.1"/>
    <property type="molecule type" value="Genomic_DNA"/>
</dbReference>
<comment type="caution">
    <text evidence="2">The sequence shown here is derived from an EMBL/GenBank/DDBJ whole genome shotgun (WGS) entry which is preliminary data.</text>
</comment>
<dbReference type="AlphaFoldDB" id="A0A2S8BNW2"/>
<evidence type="ECO:0000313" key="3">
    <source>
        <dbReference type="Proteomes" id="UP000238296"/>
    </source>
</evidence>